<comment type="catalytic activity">
    <reaction evidence="7">
        <text>L-aspartate + 2-oxoglutarate = oxaloacetate + L-glutamate</text>
        <dbReference type="Rhea" id="RHEA:21824"/>
        <dbReference type="ChEBI" id="CHEBI:16452"/>
        <dbReference type="ChEBI" id="CHEBI:16810"/>
        <dbReference type="ChEBI" id="CHEBI:29985"/>
        <dbReference type="ChEBI" id="CHEBI:29991"/>
        <dbReference type="EC" id="2.6.1.1"/>
    </reaction>
</comment>
<dbReference type="Pfam" id="PF00155">
    <property type="entry name" value="Aminotran_1_2"/>
    <property type="match status" value="1"/>
</dbReference>
<dbReference type="EC" id="2.6.1.1" evidence="3"/>
<keyword evidence="4 9" id="KW-0032">Aminotransferase</keyword>
<dbReference type="NCBIfam" id="NF005732">
    <property type="entry name" value="PRK07550.1"/>
    <property type="match status" value="1"/>
</dbReference>
<name>A0A1Y5T1X1_9RHOB</name>
<dbReference type="SUPFAM" id="SSF53383">
    <property type="entry name" value="PLP-dependent transferases"/>
    <property type="match status" value="1"/>
</dbReference>
<dbReference type="InterPro" id="IPR004839">
    <property type="entry name" value="Aminotransferase_I/II_large"/>
</dbReference>
<gene>
    <name evidence="9" type="primary">patA</name>
    <name evidence="9" type="ORF">PAM7971_02485</name>
</gene>
<dbReference type="PANTHER" id="PTHR46383:SF1">
    <property type="entry name" value="ASPARTATE AMINOTRANSFERASE"/>
    <property type="match status" value="1"/>
</dbReference>
<keyword evidence="10" id="KW-1185">Reference proteome</keyword>
<evidence type="ECO:0000256" key="1">
    <source>
        <dbReference type="ARBA" id="ARBA00001933"/>
    </source>
</evidence>
<dbReference type="EMBL" id="FWFW01000007">
    <property type="protein sequence ID" value="SLN50287.1"/>
    <property type="molecule type" value="Genomic_DNA"/>
</dbReference>
<evidence type="ECO:0000259" key="8">
    <source>
        <dbReference type="Pfam" id="PF00155"/>
    </source>
</evidence>
<dbReference type="PANTHER" id="PTHR46383">
    <property type="entry name" value="ASPARTATE AMINOTRANSFERASE"/>
    <property type="match status" value="1"/>
</dbReference>
<keyword evidence="5 9" id="KW-0808">Transferase</keyword>
<dbReference type="GO" id="GO:0004069">
    <property type="term" value="F:L-aspartate:2-oxoglutarate aminotransferase activity"/>
    <property type="evidence" value="ECO:0007669"/>
    <property type="project" value="UniProtKB-EC"/>
</dbReference>
<dbReference type="GO" id="GO:0030170">
    <property type="term" value="F:pyridoxal phosphate binding"/>
    <property type="evidence" value="ECO:0007669"/>
    <property type="project" value="InterPro"/>
</dbReference>
<reference evidence="9 10" key="1">
    <citation type="submission" date="2017-03" db="EMBL/GenBank/DDBJ databases">
        <authorList>
            <person name="Afonso C.L."/>
            <person name="Miller P.J."/>
            <person name="Scott M.A."/>
            <person name="Spackman E."/>
            <person name="Goraichik I."/>
            <person name="Dimitrov K.M."/>
            <person name="Suarez D.L."/>
            <person name="Swayne D.E."/>
        </authorList>
    </citation>
    <scope>NUCLEOTIDE SEQUENCE [LARGE SCALE GENOMIC DNA]</scope>
    <source>
        <strain evidence="9 10">CECT 7971</strain>
    </source>
</reference>
<evidence type="ECO:0000313" key="10">
    <source>
        <dbReference type="Proteomes" id="UP000193307"/>
    </source>
</evidence>
<proteinExistence type="inferred from homology"/>
<organism evidence="9 10">
    <name type="scientific">Pacificibacter marinus</name>
    <dbReference type="NCBI Taxonomy" id="658057"/>
    <lineage>
        <taxon>Bacteria</taxon>
        <taxon>Pseudomonadati</taxon>
        <taxon>Pseudomonadota</taxon>
        <taxon>Alphaproteobacteria</taxon>
        <taxon>Rhodobacterales</taxon>
        <taxon>Roseobacteraceae</taxon>
        <taxon>Pacificibacter</taxon>
    </lineage>
</organism>
<dbReference type="InterPro" id="IPR015421">
    <property type="entry name" value="PyrdxlP-dep_Trfase_major"/>
</dbReference>
<sequence>MSTESPIPLSPTIKTTQSPPIMDATSWLEGIEFPADRPLINVSQAAPALAPPLELRREMARIAIEDDSAHLYGPVLGLPELRSEIAAQWRSSYHGDIFPSDVAITSGCNQAFTSVMATLCASGDEIILPTPWYFNHKMWADMNDVKAVPLATGSDLLPNLESAARLITPRTRAIVLVSPNNPGGVEYPAELVTQFYALAKARGIALVIDETYRDFDARSGVPHYLFQQTAWRDTVIQLYSFSKTYRMTGHRVGAIVASPARLKHVEKYLDTVTICPNQLAQKAALWGMQNLTEWVAGERDEILKRRAAITQGFAKLADKGWRLLGCGAYFAYVEHPFEMPSSQLAPWLVKNASILLLPGTMFMPKGQKAGEKQLRIAFANADPTQISQLFDRLAHIEP</sequence>
<comment type="cofactor">
    <cofactor evidence="1">
        <name>pyridoxal 5'-phosphate</name>
        <dbReference type="ChEBI" id="CHEBI:597326"/>
    </cofactor>
</comment>
<evidence type="ECO:0000313" key="9">
    <source>
        <dbReference type="EMBL" id="SLN50287.1"/>
    </source>
</evidence>
<dbReference type="Proteomes" id="UP000193307">
    <property type="component" value="Unassembled WGS sequence"/>
</dbReference>
<dbReference type="CDD" id="cd00609">
    <property type="entry name" value="AAT_like"/>
    <property type="match status" value="1"/>
</dbReference>
<dbReference type="OrthoDB" id="9766084at2"/>
<evidence type="ECO:0000256" key="6">
    <source>
        <dbReference type="ARBA" id="ARBA00022898"/>
    </source>
</evidence>
<dbReference type="AlphaFoldDB" id="A0A1Y5T1X1"/>
<dbReference type="RefSeq" id="WP_085849605.1">
    <property type="nucleotide sequence ID" value="NZ_FNZV01000007.1"/>
</dbReference>
<dbReference type="InterPro" id="IPR050596">
    <property type="entry name" value="AspAT/PAT-like"/>
</dbReference>
<feature type="domain" description="Aminotransferase class I/classII large" evidence="8">
    <location>
        <begin position="39"/>
        <end position="393"/>
    </location>
</feature>
<dbReference type="Gene3D" id="3.40.640.10">
    <property type="entry name" value="Type I PLP-dependent aspartate aminotransferase-like (Major domain)"/>
    <property type="match status" value="1"/>
</dbReference>
<evidence type="ECO:0000256" key="4">
    <source>
        <dbReference type="ARBA" id="ARBA00022576"/>
    </source>
</evidence>
<evidence type="ECO:0000256" key="3">
    <source>
        <dbReference type="ARBA" id="ARBA00012753"/>
    </source>
</evidence>
<dbReference type="STRING" id="658057.SAMN04488032_107164"/>
<comment type="similarity">
    <text evidence="2">Belongs to the class-I pyridoxal-phosphate-dependent aminotransferase family.</text>
</comment>
<evidence type="ECO:0000256" key="5">
    <source>
        <dbReference type="ARBA" id="ARBA00022679"/>
    </source>
</evidence>
<evidence type="ECO:0000256" key="7">
    <source>
        <dbReference type="ARBA" id="ARBA00049185"/>
    </source>
</evidence>
<dbReference type="InterPro" id="IPR015424">
    <property type="entry name" value="PyrdxlP-dep_Trfase"/>
</dbReference>
<keyword evidence="6" id="KW-0663">Pyridoxal phosphate</keyword>
<protein>
    <recommendedName>
        <fullName evidence="3">aspartate transaminase</fullName>
        <ecNumber evidence="3">2.6.1.1</ecNumber>
    </recommendedName>
</protein>
<evidence type="ECO:0000256" key="2">
    <source>
        <dbReference type="ARBA" id="ARBA00007441"/>
    </source>
</evidence>
<accession>A0A1Y5T1X1</accession>
<dbReference type="GO" id="GO:0006520">
    <property type="term" value="P:amino acid metabolic process"/>
    <property type="evidence" value="ECO:0007669"/>
    <property type="project" value="InterPro"/>
</dbReference>